<organism evidence="1 2">
    <name type="scientific">Methylobacterium crusticola</name>
    <dbReference type="NCBI Taxonomy" id="1697972"/>
    <lineage>
        <taxon>Bacteria</taxon>
        <taxon>Pseudomonadati</taxon>
        <taxon>Pseudomonadota</taxon>
        <taxon>Alphaproteobacteria</taxon>
        <taxon>Hyphomicrobiales</taxon>
        <taxon>Methylobacteriaceae</taxon>
        <taxon>Methylobacterium</taxon>
    </lineage>
</organism>
<evidence type="ECO:0008006" key="3">
    <source>
        <dbReference type="Google" id="ProtNLM"/>
    </source>
</evidence>
<dbReference type="Proteomes" id="UP001055167">
    <property type="component" value="Unassembled WGS sequence"/>
</dbReference>
<reference evidence="1" key="1">
    <citation type="journal article" date="2021" name="Front. Microbiol.">
        <title>Comprehensive Comparative Genomics and Phenotyping of Methylobacterium Species.</title>
        <authorList>
            <person name="Alessa O."/>
            <person name="Ogura Y."/>
            <person name="Fujitani Y."/>
            <person name="Takami H."/>
            <person name="Hayashi T."/>
            <person name="Sahin N."/>
            <person name="Tani A."/>
        </authorList>
    </citation>
    <scope>NUCLEOTIDE SEQUENCE</scope>
    <source>
        <strain evidence="1">KCTC 52305</strain>
    </source>
</reference>
<proteinExistence type="predicted"/>
<evidence type="ECO:0000313" key="2">
    <source>
        <dbReference type="Proteomes" id="UP001055167"/>
    </source>
</evidence>
<evidence type="ECO:0000313" key="1">
    <source>
        <dbReference type="EMBL" id="GJD54108.1"/>
    </source>
</evidence>
<keyword evidence="2" id="KW-1185">Reference proteome</keyword>
<name>A0ABQ4R8U9_9HYPH</name>
<reference evidence="1" key="2">
    <citation type="submission" date="2021-08" db="EMBL/GenBank/DDBJ databases">
        <authorList>
            <person name="Tani A."/>
            <person name="Ola A."/>
            <person name="Ogura Y."/>
            <person name="Katsura K."/>
            <person name="Hayashi T."/>
        </authorList>
    </citation>
    <scope>NUCLEOTIDE SEQUENCE</scope>
    <source>
        <strain evidence="1">KCTC 52305</strain>
    </source>
</reference>
<sequence>MTLPVVVTMSMFQDAALLFIGMAPPPLLRKLPARRMSCMAWNGAAATSTSGVGSPGPLLSMLTPVETSSTWPSSSAKMQETRL</sequence>
<gene>
    <name evidence="1" type="ORF">OPKNFCMD_6890</name>
</gene>
<protein>
    <recommendedName>
        <fullName evidence="3">Secreted protein</fullName>
    </recommendedName>
</protein>
<accession>A0ABQ4R8U9</accession>
<dbReference type="EMBL" id="BPQH01000071">
    <property type="protein sequence ID" value="GJD54108.1"/>
    <property type="molecule type" value="Genomic_DNA"/>
</dbReference>
<comment type="caution">
    <text evidence="1">The sequence shown here is derived from an EMBL/GenBank/DDBJ whole genome shotgun (WGS) entry which is preliminary data.</text>
</comment>